<reference evidence="3" key="1">
    <citation type="submission" date="2025-08" db="UniProtKB">
        <authorList>
            <consortium name="Ensembl"/>
        </authorList>
    </citation>
    <scope>IDENTIFICATION</scope>
</reference>
<protein>
    <submittedName>
        <fullName evidence="3">Armadillo repeat containing 2</fullName>
    </submittedName>
</protein>
<feature type="region of interest" description="Disordered" evidence="2">
    <location>
        <begin position="95"/>
        <end position="121"/>
    </location>
</feature>
<accession>A0A8C0UQ69</accession>
<name>A0A8C0UQ69_CYACU</name>
<evidence type="ECO:0000256" key="2">
    <source>
        <dbReference type="SAM" id="MobiDB-lite"/>
    </source>
</evidence>
<keyword evidence="4" id="KW-1185">Reference proteome</keyword>
<dbReference type="PROSITE" id="PS50176">
    <property type="entry name" value="ARM_REPEAT"/>
    <property type="match status" value="1"/>
</dbReference>
<dbReference type="AlphaFoldDB" id="A0A8C0UQ69"/>
<dbReference type="SMART" id="SM00185">
    <property type="entry name" value="ARM"/>
    <property type="match status" value="5"/>
</dbReference>
<evidence type="ECO:0000313" key="4">
    <source>
        <dbReference type="Proteomes" id="UP000694410"/>
    </source>
</evidence>
<feature type="region of interest" description="Disordered" evidence="2">
    <location>
        <begin position="290"/>
        <end position="314"/>
    </location>
</feature>
<evidence type="ECO:0000313" key="3">
    <source>
        <dbReference type="Ensembl" id="ENSCCEP00000011437.1"/>
    </source>
</evidence>
<dbReference type="InterPro" id="IPR016024">
    <property type="entry name" value="ARM-type_fold"/>
</dbReference>
<dbReference type="PANTHER" id="PTHR21356:SF1">
    <property type="entry name" value="ARMADILLO REPEAT-CONTAINING PROTEIN 2"/>
    <property type="match status" value="1"/>
</dbReference>
<dbReference type="InterPro" id="IPR011989">
    <property type="entry name" value="ARM-like"/>
</dbReference>
<dbReference type="PANTHER" id="PTHR21356">
    <property type="entry name" value="ARMADILLO REPEAT CONTAINING 2"/>
    <property type="match status" value="1"/>
</dbReference>
<proteinExistence type="predicted"/>
<feature type="repeat" description="ARM" evidence="1">
    <location>
        <begin position="782"/>
        <end position="824"/>
    </location>
</feature>
<organism evidence="3 4">
    <name type="scientific">Cyanistes caeruleus</name>
    <name type="common">Eurasian blue tit</name>
    <name type="synonym">Parus caeruleus</name>
    <dbReference type="NCBI Taxonomy" id="156563"/>
    <lineage>
        <taxon>Eukaryota</taxon>
        <taxon>Metazoa</taxon>
        <taxon>Chordata</taxon>
        <taxon>Craniata</taxon>
        <taxon>Vertebrata</taxon>
        <taxon>Euteleostomi</taxon>
        <taxon>Archelosauria</taxon>
        <taxon>Archosauria</taxon>
        <taxon>Dinosauria</taxon>
        <taxon>Saurischia</taxon>
        <taxon>Theropoda</taxon>
        <taxon>Coelurosauria</taxon>
        <taxon>Aves</taxon>
        <taxon>Neognathae</taxon>
        <taxon>Neoaves</taxon>
        <taxon>Telluraves</taxon>
        <taxon>Australaves</taxon>
        <taxon>Passeriformes</taxon>
        <taxon>Paridae</taxon>
        <taxon>Cyanistes</taxon>
    </lineage>
</organism>
<dbReference type="SUPFAM" id="SSF48371">
    <property type="entry name" value="ARM repeat"/>
    <property type="match status" value="1"/>
</dbReference>
<dbReference type="GO" id="GO:0007288">
    <property type="term" value="P:sperm axoneme assembly"/>
    <property type="evidence" value="ECO:0007669"/>
    <property type="project" value="TreeGrafter"/>
</dbReference>
<gene>
    <name evidence="3" type="primary">ARMC2</name>
</gene>
<reference evidence="3" key="2">
    <citation type="submission" date="2025-09" db="UniProtKB">
        <authorList>
            <consortium name="Ensembl"/>
        </authorList>
    </citation>
    <scope>IDENTIFICATION</scope>
</reference>
<dbReference type="InterPro" id="IPR038905">
    <property type="entry name" value="ARMC2"/>
</dbReference>
<evidence type="ECO:0000256" key="1">
    <source>
        <dbReference type="PROSITE-ProRule" id="PRU00259"/>
    </source>
</evidence>
<dbReference type="Gene3D" id="1.25.10.10">
    <property type="entry name" value="Leucine-rich Repeat Variant"/>
    <property type="match status" value="2"/>
</dbReference>
<dbReference type="Proteomes" id="UP000694410">
    <property type="component" value="Unplaced"/>
</dbReference>
<sequence length="929" mass="105215">MRWKPHSAENSTLVTPFLFLFDSDFSASKFHQGESASVVIALCRGMQASKTENRGKAGPFYWLSAAKPKTSSEIVNEARDALVNEARDALRTVKTRRPFTPTDEQRKLLGSQSSLCPQNRPPSVFSLDTFSSDSSESRPHSGVRLSPLAHKPVLVISEKKHEVASVFLPTPPADAAEVRKVSSAWKGLFRITSPKDLFSAKVVPLDQNDVKLNFEEPAMMVNDLDRSNNNCLAEQKLYTSFNDESRQVICNEHTSRSGSGESMEGTPVKFSLQLQGERSVNSDGRFADEEQQFPCNQMKEPGKMSSQPRTSRWKRRVTGLKDETRINGWEEEDLFWHTKILPILRELEKKDNIEHLCLACTKLYQTLDEGNMLGKRFKRRNVLLKTLYKLVDIDSDPLSLKLAKIILAMKVDGKNLLSVCKLAFKICRNKKNYFIIQNDTLLDYLLQVLWDEDLQTNNEALIYCMAAIKFMSENAELRFKMVSKGAVEMFLELMKQINNIKEHDTYFAKLGHLLVQLAATLRILADCPTARRRLSDSAAIPELCVALEQRSSDKDLCLCIVRILSKLSTYSDFCAALADCSRCYILFLALLNKYQKQQDLVIRVIFILGNLTAKNDQSREQFFKEKESVNILTSVFQTYYDLDLNAPTGHRDRKGKNHLKHPSEAEDVLIKLIRVLANLSIHPKVGAALAAAHPVVGLLVGVLEYKSVDACEELVINAATAINNLSYYQVKNSAVQDKKLHIAEMLLKLLMSDNMDAVLEAVRVFGNLSQHHEIRDFIMQKKIYKFMIALLDSKNREVCFPACGVLLNLTVDEDKRAFLMEEGGIGKLVDCLQDFGPADWQLSCLICKTLWNYSESMRSAASCFRGDTNTLLVLLTALLDEEVELECSLDRDIKDCQRVYWEREFKPVAEKLLDRIQSHHSSAESITPF</sequence>
<dbReference type="Ensembl" id="ENSCCET00000017894.1">
    <property type="protein sequence ID" value="ENSCCEP00000011437.1"/>
    <property type="gene ID" value="ENSCCEG00000011188.1"/>
</dbReference>
<dbReference type="InterPro" id="IPR000225">
    <property type="entry name" value="Armadillo"/>
</dbReference>